<protein>
    <submittedName>
        <fullName evidence="2">Uncharacterized protein</fullName>
    </submittedName>
</protein>
<feature type="compositionally biased region" description="Polar residues" evidence="1">
    <location>
        <begin position="25"/>
        <end position="35"/>
    </location>
</feature>
<comment type="caution">
    <text evidence="2">The sequence shown here is derived from an EMBL/GenBank/DDBJ whole genome shotgun (WGS) entry which is preliminary data.</text>
</comment>
<evidence type="ECO:0000313" key="3">
    <source>
        <dbReference type="Proteomes" id="UP001272137"/>
    </source>
</evidence>
<gene>
    <name evidence="2" type="ORF">C7S16_6270</name>
</gene>
<evidence type="ECO:0000256" key="1">
    <source>
        <dbReference type="SAM" id="MobiDB-lite"/>
    </source>
</evidence>
<name>A0AAW9CIX5_BURTH</name>
<organism evidence="2 3">
    <name type="scientific">Burkholderia thailandensis</name>
    <dbReference type="NCBI Taxonomy" id="57975"/>
    <lineage>
        <taxon>Bacteria</taxon>
        <taxon>Pseudomonadati</taxon>
        <taxon>Pseudomonadota</taxon>
        <taxon>Betaproteobacteria</taxon>
        <taxon>Burkholderiales</taxon>
        <taxon>Burkholderiaceae</taxon>
        <taxon>Burkholderia</taxon>
        <taxon>pseudomallei group</taxon>
    </lineage>
</organism>
<proteinExistence type="predicted"/>
<accession>A0AAW9CIX5</accession>
<dbReference type="EMBL" id="QXCT01000001">
    <property type="protein sequence ID" value="MDW9250718.1"/>
    <property type="molecule type" value="Genomic_DNA"/>
</dbReference>
<reference evidence="2" key="1">
    <citation type="submission" date="2018-08" db="EMBL/GenBank/DDBJ databases">
        <title>Identification of Burkholderia cepacia strains that express a Burkholderia pseudomallei-like capsular polysaccharide.</title>
        <authorList>
            <person name="Burtnick M.N."/>
            <person name="Vongsouvath M."/>
            <person name="Newton P."/>
            <person name="Wuthiekanun V."/>
            <person name="Limmathurotsakul D."/>
            <person name="Brett P.J."/>
            <person name="Chantratita N."/>
            <person name="Dance D.A."/>
        </authorList>
    </citation>
    <scope>NUCLEOTIDE SEQUENCE</scope>
    <source>
        <strain evidence="2">SBXCC001</strain>
    </source>
</reference>
<feature type="region of interest" description="Disordered" evidence="1">
    <location>
        <begin position="1"/>
        <end position="64"/>
    </location>
</feature>
<evidence type="ECO:0000313" key="2">
    <source>
        <dbReference type="EMBL" id="MDW9250718.1"/>
    </source>
</evidence>
<dbReference type="Proteomes" id="UP001272137">
    <property type="component" value="Unassembled WGS sequence"/>
</dbReference>
<sequence>MPRNRPTVRAALSGARAGLRRARSFPSTDKSTRQAMRNGRGDARRGPLQPARSRRTGGRSVFRL</sequence>
<dbReference type="AlphaFoldDB" id="A0AAW9CIX5"/>